<keyword evidence="1" id="KW-0812">Transmembrane</keyword>
<feature type="non-terminal residue" evidence="3">
    <location>
        <position position="145"/>
    </location>
</feature>
<sequence length="145" mass="15613">MKGWGRKPARGSLLRRFARDEAGGLTAFGLYIFMGSVALSAIAMDVAQLYAARVQLQVAADVAAHAALLSRDTSDSDSSKNKALGLARAAMPNARYGDVLRAEDIHFGKWDRATRLFTADPKSRDAVLVSTNRLAERSNAASVFL</sequence>
<dbReference type="AlphaFoldDB" id="A0A0F9FW83"/>
<keyword evidence="1" id="KW-1133">Transmembrane helix</keyword>
<dbReference type="EMBL" id="LAZR01028769">
    <property type="protein sequence ID" value="KKL61605.1"/>
    <property type="molecule type" value="Genomic_DNA"/>
</dbReference>
<reference evidence="3" key="1">
    <citation type="journal article" date="2015" name="Nature">
        <title>Complex archaea that bridge the gap between prokaryotes and eukaryotes.</title>
        <authorList>
            <person name="Spang A."/>
            <person name="Saw J.H."/>
            <person name="Jorgensen S.L."/>
            <person name="Zaremba-Niedzwiedzka K."/>
            <person name="Martijn J."/>
            <person name="Lind A.E."/>
            <person name="van Eijk R."/>
            <person name="Schleper C."/>
            <person name="Guy L."/>
            <person name="Ettema T.J."/>
        </authorList>
    </citation>
    <scope>NUCLEOTIDE SEQUENCE</scope>
</reference>
<organism evidence="3">
    <name type="scientific">marine sediment metagenome</name>
    <dbReference type="NCBI Taxonomy" id="412755"/>
    <lineage>
        <taxon>unclassified sequences</taxon>
        <taxon>metagenomes</taxon>
        <taxon>ecological metagenomes</taxon>
    </lineage>
</organism>
<feature type="transmembrane region" description="Helical" evidence="1">
    <location>
        <begin position="21"/>
        <end position="44"/>
    </location>
</feature>
<dbReference type="Pfam" id="PF13400">
    <property type="entry name" value="Tad"/>
    <property type="match status" value="1"/>
</dbReference>
<evidence type="ECO:0000313" key="3">
    <source>
        <dbReference type="EMBL" id="KKL61605.1"/>
    </source>
</evidence>
<evidence type="ECO:0000259" key="2">
    <source>
        <dbReference type="Pfam" id="PF13400"/>
    </source>
</evidence>
<proteinExistence type="predicted"/>
<keyword evidence="1" id="KW-0472">Membrane</keyword>
<protein>
    <recommendedName>
        <fullName evidence="2">Putative Flp pilus-assembly TadG-like N-terminal domain-containing protein</fullName>
    </recommendedName>
</protein>
<dbReference type="InterPro" id="IPR028087">
    <property type="entry name" value="Tad_N"/>
</dbReference>
<comment type="caution">
    <text evidence="3">The sequence shown here is derived from an EMBL/GenBank/DDBJ whole genome shotgun (WGS) entry which is preliminary data.</text>
</comment>
<name>A0A0F9FW83_9ZZZZ</name>
<evidence type="ECO:0000256" key="1">
    <source>
        <dbReference type="SAM" id="Phobius"/>
    </source>
</evidence>
<gene>
    <name evidence="3" type="ORF">LCGC14_2193650</name>
</gene>
<feature type="domain" description="Putative Flp pilus-assembly TadG-like N-terminal" evidence="2">
    <location>
        <begin position="25"/>
        <end position="67"/>
    </location>
</feature>
<accession>A0A0F9FW83</accession>